<reference evidence="1 2" key="1">
    <citation type="submission" date="2018-09" db="EMBL/GenBank/DDBJ databases">
        <title>Genome sequencing of Nocardioides immobilis CCTCC AB 2017083 for comparison to Nocardioides silvaticus.</title>
        <authorList>
            <person name="Li C."/>
            <person name="Wang G."/>
        </authorList>
    </citation>
    <scope>NUCLEOTIDE SEQUENCE [LARGE SCALE GENOMIC DNA]</scope>
    <source>
        <strain evidence="1 2">CCTCC AB 2017083</strain>
    </source>
</reference>
<dbReference type="Proteomes" id="UP000283644">
    <property type="component" value="Unassembled WGS sequence"/>
</dbReference>
<evidence type="ECO:0000313" key="2">
    <source>
        <dbReference type="Proteomes" id="UP000283644"/>
    </source>
</evidence>
<dbReference type="EMBL" id="QXGH01000024">
    <property type="protein sequence ID" value="RHW25435.1"/>
    <property type="molecule type" value="Genomic_DNA"/>
</dbReference>
<dbReference type="AlphaFoldDB" id="A0A417XYJ9"/>
<accession>A0A417XYJ9</accession>
<name>A0A417XYJ9_9ACTN</name>
<comment type="caution">
    <text evidence="1">The sequence shown here is derived from an EMBL/GenBank/DDBJ whole genome shotgun (WGS) entry which is preliminary data.</text>
</comment>
<gene>
    <name evidence="1" type="ORF">D0Z08_19605</name>
</gene>
<keyword evidence="2" id="KW-1185">Reference proteome</keyword>
<sequence length="67" mass="7330">MTLTPALRAAAVEALQAAWESTDPWSASEALRIKAEDWLARVLRDGGIPDAEVQVIVIDDLPYRVPT</sequence>
<protein>
    <submittedName>
        <fullName evidence="1">Uncharacterized protein</fullName>
    </submittedName>
</protein>
<organism evidence="1 2">
    <name type="scientific">Nocardioides immobilis</name>
    <dbReference type="NCBI Taxonomy" id="2049295"/>
    <lineage>
        <taxon>Bacteria</taxon>
        <taxon>Bacillati</taxon>
        <taxon>Actinomycetota</taxon>
        <taxon>Actinomycetes</taxon>
        <taxon>Propionibacteriales</taxon>
        <taxon>Nocardioidaceae</taxon>
        <taxon>Nocardioides</taxon>
    </lineage>
</organism>
<proteinExistence type="predicted"/>
<evidence type="ECO:0000313" key="1">
    <source>
        <dbReference type="EMBL" id="RHW25435.1"/>
    </source>
</evidence>